<sequence length="217" mass="24311">MKALLIGATGATGTDLLEKLLNDTTFEEVAVFVRKPIATTNDKLKVHVVNFDRPEEWEHLVKGDVAFSCLGTTLKAAGSKEAQRKVDYDYQYNFAKAAKENNVIHFILVSSYGANSKSSIFYSRIKGELEDTVQALRFHKTTIFNPGMLQRKNTDRSGEVVMEKVLRFINMLGLFRKHKPLSTEVLAQAMINAAKNQANSYDVIKLNDIHTLGINSK</sequence>
<dbReference type="EMBL" id="VWSG01000004">
    <property type="protein sequence ID" value="KAA5535542.1"/>
    <property type="molecule type" value="Genomic_DNA"/>
</dbReference>
<dbReference type="AlphaFoldDB" id="A0A5M6CNI9"/>
<gene>
    <name evidence="2" type="ORF">F0460_07095</name>
</gene>
<dbReference type="InterPro" id="IPR036291">
    <property type="entry name" value="NAD(P)-bd_dom_sf"/>
</dbReference>
<accession>A0A5M6CNI9</accession>
<protein>
    <submittedName>
        <fullName evidence="2">NAD(P)H-binding protein</fullName>
    </submittedName>
</protein>
<dbReference type="Proteomes" id="UP000325141">
    <property type="component" value="Unassembled WGS sequence"/>
</dbReference>
<keyword evidence="3" id="KW-1185">Reference proteome</keyword>
<organism evidence="2 3">
    <name type="scientific">Paenimyroides baculatum</name>
    <dbReference type="NCBI Taxonomy" id="2608000"/>
    <lineage>
        <taxon>Bacteria</taxon>
        <taxon>Pseudomonadati</taxon>
        <taxon>Bacteroidota</taxon>
        <taxon>Flavobacteriia</taxon>
        <taxon>Flavobacteriales</taxon>
        <taxon>Flavobacteriaceae</taxon>
        <taxon>Paenimyroides</taxon>
    </lineage>
</organism>
<reference evidence="2 3" key="1">
    <citation type="submission" date="2019-09" db="EMBL/GenBank/DDBJ databases">
        <title>Genome sequence and assembly of Flavobacterium sp.</title>
        <authorList>
            <person name="Chhetri G."/>
        </authorList>
    </citation>
    <scope>NUCLEOTIDE SEQUENCE [LARGE SCALE GENOMIC DNA]</scope>
    <source>
        <strain evidence="2 3">SNL9</strain>
    </source>
</reference>
<dbReference type="RefSeq" id="WP_150011672.1">
    <property type="nucleotide sequence ID" value="NZ_VWSG01000004.1"/>
</dbReference>
<name>A0A5M6CNI9_9FLAO</name>
<evidence type="ECO:0000313" key="2">
    <source>
        <dbReference type="EMBL" id="KAA5535542.1"/>
    </source>
</evidence>
<dbReference type="PANTHER" id="PTHR14097:SF7">
    <property type="entry name" value="OXIDOREDUCTASE HTATIP2"/>
    <property type="match status" value="1"/>
</dbReference>
<evidence type="ECO:0000259" key="1">
    <source>
        <dbReference type="Pfam" id="PF13460"/>
    </source>
</evidence>
<proteinExistence type="predicted"/>
<dbReference type="Gene3D" id="3.40.50.720">
    <property type="entry name" value="NAD(P)-binding Rossmann-like Domain"/>
    <property type="match status" value="1"/>
</dbReference>
<feature type="domain" description="NAD(P)-binding" evidence="1">
    <location>
        <begin position="7"/>
        <end position="160"/>
    </location>
</feature>
<comment type="caution">
    <text evidence="2">The sequence shown here is derived from an EMBL/GenBank/DDBJ whole genome shotgun (WGS) entry which is preliminary data.</text>
</comment>
<dbReference type="PANTHER" id="PTHR14097">
    <property type="entry name" value="OXIDOREDUCTASE HTATIP2"/>
    <property type="match status" value="1"/>
</dbReference>
<dbReference type="Pfam" id="PF13460">
    <property type="entry name" value="NAD_binding_10"/>
    <property type="match status" value="1"/>
</dbReference>
<dbReference type="InterPro" id="IPR016040">
    <property type="entry name" value="NAD(P)-bd_dom"/>
</dbReference>
<dbReference type="SUPFAM" id="SSF51735">
    <property type="entry name" value="NAD(P)-binding Rossmann-fold domains"/>
    <property type="match status" value="1"/>
</dbReference>
<evidence type="ECO:0000313" key="3">
    <source>
        <dbReference type="Proteomes" id="UP000325141"/>
    </source>
</evidence>